<dbReference type="Proteomes" id="UP000091857">
    <property type="component" value="Chromosome 2"/>
</dbReference>
<dbReference type="GO" id="GO:0005667">
    <property type="term" value="C:transcription regulator complex"/>
    <property type="evidence" value="ECO:0000318"/>
    <property type="project" value="GO_Central"/>
</dbReference>
<dbReference type="PROSITE" id="PS51998">
    <property type="entry name" value="DEK_C"/>
    <property type="match status" value="1"/>
</dbReference>
<sequence>METQVEEGSREPEVTKGLEKKIVKIVRKILKKENLYQLTEKKVREKASNELGMNLSDEPFKSIVRRAVEDFLEKLRNRAQKAVD</sequence>
<dbReference type="OrthoDB" id="2505440at2759"/>
<accession>A0A2C9W9U8</accession>
<gene>
    <name evidence="2" type="ORF">MANES_02G008300v8</name>
</gene>
<evidence type="ECO:0000259" key="1">
    <source>
        <dbReference type="PROSITE" id="PS51998"/>
    </source>
</evidence>
<dbReference type="Pfam" id="PF08766">
    <property type="entry name" value="DEK_C"/>
    <property type="match status" value="1"/>
</dbReference>
<comment type="caution">
    <text evidence="2">The sequence shown here is derived from an EMBL/GenBank/DDBJ whole genome shotgun (WGS) entry which is preliminary data.</text>
</comment>
<proteinExistence type="predicted"/>
<protein>
    <recommendedName>
        <fullName evidence="1">DEK-C domain-containing protein</fullName>
    </recommendedName>
</protein>
<dbReference type="EMBL" id="CM004388">
    <property type="protein sequence ID" value="OAY56337.1"/>
    <property type="molecule type" value="Genomic_DNA"/>
</dbReference>
<feature type="domain" description="DEK-C" evidence="1">
    <location>
        <begin position="16"/>
        <end position="73"/>
    </location>
</feature>
<organism evidence="2 3">
    <name type="scientific">Manihot esculenta</name>
    <name type="common">Cassava</name>
    <name type="synonym">Jatropha manihot</name>
    <dbReference type="NCBI Taxonomy" id="3983"/>
    <lineage>
        <taxon>Eukaryota</taxon>
        <taxon>Viridiplantae</taxon>
        <taxon>Streptophyta</taxon>
        <taxon>Embryophyta</taxon>
        <taxon>Tracheophyta</taxon>
        <taxon>Spermatophyta</taxon>
        <taxon>Magnoliopsida</taxon>
        <taxon>eudicotyledons</taxon>
        <taxon>Gunneridae</taxon>
        <taxon>Pentapetalae</taxon>
        <taxon>rosids</taxon>
        <taxon>fabids</taxon>
        <taxon>Malpighiales</taxon>
        <taxon>Euphorbiaceae</taxon>
        <taxon>Crotonoideae</taxon>
        <taxon>Manihoteae</taxon>
        <taxon>Manihot</taxon>
    </lineage>
</organism>
<dbReference type="InterPro" id="IPR014876">
    <property type="entry name" value="DEK_C"/>
</dbReference>
<dbReference type="Gramene" id="Manes.02G008300.1.v8.1">
    <property type="protein sequence ID" value="Manes.02G008300.1.v8.1.CDS.1"/>
    <property type="gene ID" value="Manes.02G008300.v8.1"/>
</dbReference>
<keyword evidence="3" id="KW-1185">Reference proteome</keyword>
<dbReference type="SUPFAM" id="SSF109715">
    <property type="entry name" value="DEK C-terminal domain"/>
    <property type="match status" value="1"/>
</dbReference>
<evidence type="ECO:0000313" key="3">
    <source>
        <dbReference type="Proteomes" id="UP000091857"/>
    </source>
</evidence>
<name>A0A2C9W9U8_MANES</name>
<dbReference type="GO" id="GO:0005634">
    <property type="term" value="C:nucleus"/>
    <property type="evidence" value="ECO:0000318"/>
    <property type="project" value="GO_Central"/>
</dbReference>
<evidence type="ECO:0000313" key="2">
    <source>
        <dbReference type="EMBL" id="OAY56337.1"/>
    </source>
</evidence>
<dbReference type="AlphaFoldDB" id="A0A2C9W9U8"/>
<dbReference type="GO" id="GO:0003713">
    <property type="term" value="F:transcription coactivator activity"/>
    <property type="evidence" value="ECO:0000318"/>
    <property type="project" value="GO_Central"/>
</dbReference>
<reference evidence="3" key="1">
    <citation type="journal article" date="2016" name="Nat. Biotechnol.">
        <title>Sequencing wild and cultivated cassava and related species reveals extensive interspecific hybridization and genetic diversity.</title>
        <authorList>
            <person name="Bredeson J.V."/>
            <person name="Lyons J.B."/>
            <person name="Prochnik S.E."/>
            <person name="Wu G.A."/>
            <person name="Ha C.M."/>
            <person name="Edsinger-Gonzales E."/>
            <person name="Grimwood J."/>
            <person name="Schmutz J."/>
            <person name="Rabbi I.Y."/>
            <person name="Egesi C."/>
            <person name="Nauluvula P."/>
            <person name="Lebot V."/>
            <person name="Ndunguru J."/>
            <person name="Mkamilo G."/>
            <person name="Bart R.S."/>
            <person name="Setter T.L."/>
            <person name="Gleadow R.M."/>
            <person name="Kulakow P."/>
            <person name="Ferguson M.E."/>
            <person name="Rounsley S."/>
            <person name="Rokhsar D.S."/>
        </authorList>
    </citation>
    <scope>NUCLEOTIDE SEQUENCE [LARGE SCALE GENOMIC DNA]</scope>
    <source>
        <strain evidence="3">cv. AM560-2</strain>
    </source>
</reference>